<sequence length="102" mass="11278">MPGMRRATVLASSRITIRKVMWDIAKLSASVSEACREFDHDLNRKEEACSARHCGNRRAVGDSAAARSAGTRGQMSDYEMPLVSNALGQKLYEQSELSTEKE</sequence>
<reference evidence="2" key="1">
    <citation type="submission" date="2016-08" db="EMBL/GenBank/DDBJ databases">
        <authorList>
            <person name="Varghese N."/>
            <person name="Submissions Spin"/>
        </authorList>
    </citation>
    <scope>NUCLEOTIDE SEQUENCE [LARGE SCALE GENOMIC DNA]</scope>
    <source>
        <strain evidence="2">HAMBI 2971</strain>
    </source>
</reference>
<accession>A0A1C3X546</accession>
<keyword evidence="2" id="KW-1185">Reference proteome</keyword>
<dbReference type="Proteomes" id="UP000199435">
    <property type="component" value="Unassembled WGS sequence"/>
</dbReference>
<proteinExistence type="predicted"/>
<dbReference type="EMBL" id="FMAH01000058">
    <property type="protein sequence ID" value="SCB47351.1"/>
    <property type="molecule type" value="Genomic_DNA"/>
</dbReference>
<dbReference type="AlphaFoldDB" id="A0A1C3X546"/>
<name>A0A1C3X546_9HYPH</name>
<organism evidence="1 2">
    <name type="scientific">Rhizobium miluonense</name>
    <dbReference type="NCBI Taxonomy" id="411945"/>
    <lineage>
        <taxon>Bacteria</taxon>
        <taxon>Pseudomonadati</taxon>
        <taxon>Pseudomonadota</taxon>
        <taxon>Alphaproteobacteria</taxon>
        <taxon>Hyphomicrobiales</taxon>
        <taxon>Rhizobiaceae</taxon>
        <taxon>Rhizobium/Agrobacterium group</taxon>
        <taxon>Rhizobium</taxon>
    </lineage>
</organism>
<evidence type="ECO:0000313" key="2">
    <source>
        <dbReference type="Proteomes" id="UP000199435"/>
    </source>
</evidence>
<evidence type="ECO:0000313" key="1">
    <source>
        <dbReference type="EMBL" id="SCB47351.1"/>
    </source>
</evidence>
<gene>
    <name evidence="1" type="ORF">GA0061102_105831</name>
</gene>
<protein>
    <submittedName>
        <fullName evidence="1">Uncharacterized protein</fullName>
    </submittedName>
</protein>